<evidence type="ECO:0000313" key="1">
    <source>
        <dbReference type="EMBL" id="GBP19730.1"/>
    </source>
</evidence>
<protein>
    <submittedName>
        <fullName evidence="1">Uncharacterized protein</fullName>
    </submittedName>
</protein>
<organism evidence="1 2">
    <name type="scientific">Eumeta variegata</name>
    <name type="common">Bagworm moth</name>
    <name type="synonym">Eumeta japonica</name>
    <dbReference type="NCBI Taxonomy" id="151549"/>
    <lineage>
        <taxon>Eukaryota</taxon>
        <taxon>Metazoa</taxon>
        <taxon>Ecdysozoa</taxon>
        <taxon>Arthropoda</taxon>
        <taxon>Hexapoda</taxon>
        <taxon>Insecta</taxon>
        <taxon>Pterygota</taxon>
        <taxon>Neoptera</taxon>
        <taxon>Endopterygota</taxon>
        <taxon>Lepidoptera</taxon>
        <taxon>Glossata</taxon>
        <taxon>Ditrysia</taxon>
        <taxon>Tineoidea</taxon>
        <taxon>Psychidae</taxon>
        <taxon>Oiketicinae</taxon>
        <taxon>Eumeta</taxon>
    </lineage>
</organism>
<proteinExistence type="predicted"/>
<sequence length="119" mass="13261">MVGIEWGIKIRTKSMFGIGIRTVPKSEIRAGFLNPNVLSPRPGSELKARLRSKSKVGQIGIKISIGIEIVNGRYQLASRWHWLYQRYCACVIPLFAPRSGDSCPLRVSTLGHLLKKNTA</sequence>
<dbReference type="EMBL" id="BGZK01000111">
    <property type="protein sequence ID" value="GBP19730.1"/>
    <property type="molecule type" value="Genomic_DNA"/>
</dbReference>
<accession>A0A4C1U0H5</accession>
<dbReference type="OrthoDB" id="43122at2759"/>
<dbReference type="Proteomes" id="UP000299102">
    <property type="component" value="Unassembled WGS sequence"/>
</dbReference>
<evidence type="ECO:0000313" key="2">
    <source>
        <dbReference type="Proteomes" id="UP000299102"/>
    </source>
</evidence>
<keyword evidence="2" id="KW-1185">Reference proteome</keyword>
<dbReference type="AlphaFoldDB" id="A0A4C1U0H5"/>
<name>A0A4C1U0H5_EUMVA</name>
<reference evidence="1 2" key="1">
    <citation type="journal article" date="2019" name="Commun. Biol.">
        <title>The bagworm genome reveals a unique fibroin gene that provides high tensile strength.</title>
        <authorList>
            <person name="Kono N."/>
            <person name="Nakamura H."/>
            <person name="Ohtoshi R."/>
            <person name="Tomita M."/>
            <person name="Numata K."/>
            <person name="Arakawa K."/>
        </authorList>
    </citation>
    <scope>NUCLEOTIDE SEQUENCE [LARGE SCALE GENOMIC DNA]</scope>
</reference>
<comment type="caution">
    <text evidence="1">The sequence shown here is derived from an EMBL/GenBank/DDBJ whole genome shotgun (WGS) entry which is preliminary data.</text>
</comment>
<gene>
    <name evidence="1" type="ORF">EVAR_8890_1</name>
</gene>